<dbReference type="InterPro" id="IPR006597">
    <property type="entry name" value="Sel1-like"/>
</dbReference>
<feature type="transmembrane region" description="Helical" evidence="2">
    <location>
        <begin position="49"/>
        <end position="71"/>
    </location>
</feature>
<keyword evidence="2" id="KW-0812">Transmembrane</keyword>
<feature type="compositionally biased region" description="Basic and acidic residues" evidence="1">
    <location>
        <begin position="108"/>
        <end position="121"/>
    </location>
</feature>
<keyword evidence="4" id="KW-1185">Reference proteome</keyword>
<feature type="compositionally biased region" description="Low complexity" evidence="1">
    <location>
        <begin position="276"/>
        <end position="293"/>
    </location>
</feature>
<dbReference type="EMBL" id="FNKY01000001">
    <property type="protein sequence ID" value="SDQ95951.1"/>
    <property type="molecule type" value="Genomic_DNA"/>
</dbReference>
<evidence type="ECO:0000256" key="2">
    <source>
        <dbReference type="SAM" id="Phobius"/>
    </source>
</evidence>
<dbReference type="Gene3D" id="1.25.40.10">
    <property type="entry name" value="Tetratricopeptide repeat domain"/>
    <property type="match status" value="1"/>
</dbReference>
<reference evidence="3 4" key="1">
    <citation type="submission" date="2016-10" db="EMBL/GenBank/DDBJ databases">
        <authorList>
            <person name="Varghese N."/>
            <person name="Submissions S."/>
        </authorList>
    </citation>
    <scope>NUCLEOTIDE SEQUENCE [LARGE SCALE GENOMIC DNA]</scope>
    <source>
        <strain evidence="3 4">Nl1</strain>
    </source>
</reference>
<feature type="region of interest" description="Disordered" evidence="1">
    <location>
        <begin position="256"/>
        <end position="293"/>
    </location>
</feature>
<proteinExistence type="predicted"/>
<organism evidence="3 4">
    <name type="scientific">Nitrosospira multiformis</name>
    <dbReference type="NCBI Taxonomy" id="1231"/>
    <lineage>
        <taxon>Bacteria</taxon>
        <taxon>Pseudomonadati</taxon>
        <taxon>Pseudomonadota</taxon>
        <taxon>Betaproteobacteria</taxon>
        <taxon>Nitrosomonadales</taxon>
        <taxon>Nitrosomonadaceae</taxon>
        <taxon>Nitrosospira</taxon>
    </lineage>
</organism>
<dbReference type="SUPFAM" id="SSF81901">
    <property type="entry name" value="HCP-like"/>
    <property type="match status" value="1"/>
</dbReference>
<dbReference type="PANTHER" id="PTHR11102">
    <property type="entry name" value="SEL-1-LIKE PROTEIN"/>
    <property type="match status" value="1"/>
</dbReference>
<dbReference type="InterPro" id="IPR011990">
    <property type="entry name" value="TPR-like_helical_dom_sf"/>
</dbReference>
<evidence type="ECO:0000313" key="4">
    <source>
        <dbReference type="Proteomes" id="UP000183471"/>
    </source>
</evidence>
<evidence type="ECO:0000313" key="3">
    <source>
        <dbReference type="EMBL" id="SDQ95951.1"/>
    </source>
</evidence>
<dbReference type="SMART" id="SM00671">
    <property type="entry name" value="SEL1"/>
    <property type="match status" value="2"/>
</dbReference>
<comment type="caution">
    <text evidence="3">The sequence shown here is derived from an EMBL/GenBank/DDBJ whole genome shotgun (WGS) entry which is preliminary data.</text>
</comment>
<dbReference type="Proteomes" id="UP000183471">
    <property type="component" value="Unassembled WGS sequence"/>
</dbReference>
<accession>A0ABY0TK21</accession>
<evidence type="ECO:0000256" key="1">
    <source>
        <dbReference type="SAM" id="MobiDB-lite"/>
    </source>
</evidence>
<dbReference type="InterPro" id="IPR050767">
    <property type="entry name" value="Sel1_AlgK"/>
</dbReference>
<name>A0ABY0TK21_9PROT</name>
<dbReference type="PANTHER" id="PTHR11102:SF160">
    <property type="entry name" value="ERAD-ASSOCIATED E3 UBIQUITIN-PROTEIN LIGASE COMPONENT HRD3"/>
    <property type="match status" value="1"/>
</dbReference>
<keyword evidence="2" id="KW-0472">Membrane</keyword>
<feature type="region of interest" description="Disordered" evidence="1">
    <location>
        <begin position="98"/>
        <end position="132"/>
    </location>
</feature>
<dbReference type="Pfam" id="PF08238">
    <property type="entry name" value="Sel1"/>
    <property type="match status" value="2"/>
</dbReference>
<keyword evidence="2" id="KW-1133">Transmembrane helix</keyword>
<gene>
    <name evidence="3" type="ORF">SAMN05216402_2999</name>
</gene>
<sequence>MYAKCIKCGSEKTHSSRVRPGERTLERLFLRPMRCRECKERFWVRNPNAYIAAGATLAISGLFVGAVWLIISANMADGYIATETGSEQPAVSEAAKLYRDPLTPQDARNTDNNKSSDRKIIPDAQPATSSAQKLADDHYFRVRLYQENAEKGDSDAQYKLGLLYLTGNGALQDFDEAARWLKLAAEQGYALAQYELGLIYRTGHGFAIDPVKSYMWLNLAAAAGIQQAVTARDEVMRSLSAKQLAQAQKISREWLASRPKSEPYVPEAAGMKSKVSPASPASEPDAAFSGQTE</sequence>
<protein>
    <recommendedName>
        <fullName evidence="5">Sel1 repeat-containing protein</fullName>
    </recommendedName>
</protein>
<evidence type="ECO:0008006" key="5">
    <source>
        <dbReference type="Google" id="ProtNLM"/>
    </source>
</evidence>